<sequence length="109" mass="12442">MKLITVPVSHEAMKRLDFDECMSDDLLELKLDEADFESLWDSGVFKKINEFVGVNIDVYEDEVLTGLSDLAKAKEAVENFSGNCEEPVKKLSFMLDKAIEFKTGVFFFF</sequence>
<keyword evidence="2" id="KW-1185">Reference proteome</keyword>
<name>A0ABW7PTB7_9GAMM</name>
<evidence type="ECO:0000313" key="2">
    <source>
        <dbReference type="Proteomes" id="UP001611251"/>
    </source>
</evidence>
<dbReference type="Proteomes" id="UP001611251">
    <property type="component" value="Unassembled WGS sequence"/>
</dbReference>
<reference evidence="1 2" key="1">
    <citation type="submission" date="2024-08" db="EMBL/GenBank/DDBJ databases">
        <title>Pantoea ronii - a newly identified human opportunistic pathogen.</title>
        <authorList>
            <person name="Keidar-Friedman D."/>
            <person name="Sorek N."/>
            <person name="Leshin-Carmel D."/>
            <person name="Tsur A."/>
            <person name="Amsalem M."/>
            <person name="Tolkach D."/>
            <person name="Brosh-Nissimov T."/>
        </authorList>
    </citation>
    <scope>NUCLEOTIDE SEQUENCE [LARGE SCALE GENOMIC DNA]</scope>
    <source>
        <strain evidence="1 2">AA23256</strain>
    </source>
</reference>
<proteinExistence type="predicted"/>
<dbReference type="RefSeq" id="WP_397212040.1">
    <property type="nucleotide sequence ID" value="NZ_JBGFSN010000003.1"/>
</dbReference>
<dbReference type="Gene3D" id="3.40.1760.20">
    <property type="match status" value="1"/>
</dbReference>
<protein>
    <submittedName>
        <fullName evidence="1">Uncharacterized protein</fullName>
    </submittedName>
</protein>
<gene>
    <name evidence="1" type="ORF">ABU178_03535</name>
</gene>
<organism evidence="1 2">
    <name type="scientific">Pantoea osteomyelitidis</name>
    <dbReference type="NCBI Taxonomy" id="3230026"/>
    <lineage>
        <taxon>Bacteria</taxon>
        <taxon>Pseudomonadati</taxon>
        <taxon>Pseudomonadota</taxon>
        <taxon>Gammaproteobacteria</taxon>
        <taxon>Enterobacterales</taxon>
        <taxon>Erwiniaceae</taxon>
        <taxon>Pantoea</taxon>
    </lineage>
</organism>
<comment type="caution">
    <text evidence="1">The sequence shown here is derived from an EMBL/GenBank/DDBJ whole genome shotgun (WGS) entry which is preliminary data.</text>
</comment>
<dbReference type="InterPro" id="IPR038223">
    <property type="entry name" value="DMP12_sf"/>
</dbReference>
<accession>A0ABW7PTB7</accession>
<dbReference type="EMBL" id="JBGFSN010000003">
    <property type="protein sequence ID" value="MFH8133254.1"/>
    <property type="molecule type" value="Genomic_DNA"/>
</dbReference>
<evidence type="ECO:0000313" key="1">
    <source>
        <dbReference type="EMBL" id="MFH8133254.1"/>
    </source>
</evidence>